<dbReference type="InterPro" id="IPR000305">
    <property type="entry name" value="GIY-YIG_endonuc"/>
</dbReference>
<organism evidence="2">
    <name type="scientific">Megaviridae environmental sample</name>
    <dbReference type="NCBI Taxonomy" id="1737588"/>
    <lineage>
        <taxon>Viruses</taxon>
        <taxon>Varidnaviria</taxon>
        <taxon>Bamfordvirae</taxon>
        <taxon>Nucleocytoviricota</taxon>
        <taxon>Megaviricetes</taxon>
        <taxon>Imitervirales</taxon>
        <taxon>Mimiviridae</taxon>
        <taxon>environmental samples</taxon>
    </lineage>
</organism>
<feature type="domain" description="GIY-YIG" evidence="1">
    <location>
        <begin position="1"/>
        <end position="119"/>
    </location>
</feature>
<dbReference type="EMBL" id="MN448276">
    <property type="protein sequence ID" value="QFG74058.1"/>
    <property type="molecule type" value="Genomic_DNA"/>
</dbReference>
<protein>
    <recommendedName>
        <fullName evidence="1">GIY-YIG domain-containing protein</fullName>
    </recommendedName>
</protein>
<sequence length="276" mass="33284">MHWIYILECENKCYYVGETTRLYQRLYEHFEEKGGVNTCVYEPMDIVAIYKMPILGKFFEYNNRVIHNTCNVYFRTNEALLDDFNYVNDDDCDKYDYLKIENNITECLMLNDKKNWKNIRGGKYTRFDYEYSLPINKYIRNLPLCHCGLPCDVKKNNENNYLYFRCAKKNMWADLIDKFDIQDIPCKYFMKYTKDTEYKIYYNKKTQIIRNLTRKSQWLRDLVGGQYQFCIGGCGKEFDGDNTVRYSGRAINLCFQCFIHKYDELSQKYDVLCLVD</sequence>
<dbReference type="InterPro" id="IPR035901">
    <property type="entry name" value="GIY-YIG_endonuc_sf"/>
</dbReference>
<dbReference type="SUPFAM" id="SSF82771">
    <property type="entry name" value="GIY-YIG endonuclease"/>
    <property type="match status" value="1"/>
</dbReference>
<dbReference type="PROSITE" id="PS50164">
    <property type="entry name" value="GIY_YIG"/>
    <property type="match status" value="1"/>
</dbReference>
<dbReference type="Gene3D" id="3.40.1440.10">
    <property type="entry name" value="GIY-YIG endonuclease"/>
    <property type="match status" value="1"/>
</dbReference>
<evidence type="ECO:0000313" key="2">
    <source>
        <dbReference type="EMBL" id="QFG74058.1"/>
    </source>
</evidence>
<evidence type="ECO:0000259" key="1">
    <source>
        <dbReference type="PROSITE" id="PS50164"/>
    </source>
</evidence>
<dbReference type="CDD" id="cd00719">
    <property type="entry name" value="GIY-YIG_SF"/>
    <property type="match status" value="1"/>
</dbReference>
<dbReference type="Pfam" id="PF01541">
    <property type="entry name" value="GIY-YIG"/>
    <property type="match status" value="1"/>
</dbReference>
<accession>A0A5J6VJV1</accession>
<proteinExistence type="predicted"/>
<reference evidence="2" key="1">
    <citation type="journal article" date="2019" name="Philos. Trans. R. Soc. Lond., B, Biol. Sci.">
        <title>Targeted metagenomic recovery of four divergent viruses reveals shared and distinctive characteristics of giant viruses of marine eukaryotes.</title>
        <authorList>
            <person name="Needham D.M."/>
            <person name="Poirier C."/>
            <person name="Hehenberger E."/>
            <person name="Jimenez V."/>
            <person name="Swalwell J.E."/>
            <person name="Santoro A.E."/>
            <person name="Worden A.Z."/>
        </authorList>
    </citation>
    <scope>NUCLEOTIDE SEQUENCE</scope>
    <source>
        <strain evidence="2">OPacV-662</strain>
    </source>
</reference>
<name>A0A5J6VJV1_9VIRU</name>